<dbReference type="AlphaFoldDB" id="U5NGC2"/>
<dbReference type="EMBL" id="CP006771">
    <property type="protein sequence ID" value="AGX89249.1"/>
    <property type="molecule type" value="Genomic_DNA"/>
</dbReference>
<feature type="transmembrane region" description="Helical" evidence="1">
    <location>
        <begin position="41"/>
        <end position="59"/>
    </location>
</feature>
<dbReference type="RefSeq" id="WP_022770371.1">
    <property type="nucleotide sequence ID" value="NC_022575.1"/>
</dbReference>
<dbReference type="HOGENOM" id="CLU_1169631_0_0_14"/>
<protein>
    <submittedName>
        <fullName evidence="2">Uncharacterized protein</fullName>
    </submittedName>
</protein>
<feature type="transmembrane region" description="Helical" evidence="1">
    <location>
        <begin position="109"/>
        <end position="133"/>
    </location>
</feature>
<keyword evidence="3" id="KW-1185">Reference proteome</keyword>
<evidence type="ECO:0000313" key="2">
    <source>
        <dbReference type="EMBL" id="AGX89249.1"/>
    </source>
</evidence>
<organism evidence="2 3">
    <name type="scientific">Mycoplasma parvum str. Indiana</name>
    <dbReference type="NCBI Taxonomy" id="1403316"/>
    <lineage>
        <taxon>Bacteria</taxon>
        <taxon>Bacillati</taxon>
        <taxon>Mycoplasmatota</taxon>
        <taxon>Mollicutes</taxon>
        <taxon>Mycoplasmataceae</taxon>
        <taxon>Mycoplasma</taxon>
    </lineage>
</organism>
<dbReference type="PATRIC" id="fig|1403316.3.peg.484"/>
<dbReference type="Proteomes" id="UP000017119">
    <property type="component" value="Chromosome"/>
</dbReference>
<proteinExistence type="predicted"/>
<dbReference type="OrthoDB" id="397057at2"/>
<feature type="transmembrane region" description="Helical" evidence="1">
    <location>
        <begin position="145"/>
        <end position="167"/>
    </location>
</feature>
<reference evidence="2 3" key="1">
    <citation type="journal article" date="2013" name="Genome Announc.">
        <title>Genome Sequence of Mycoplasma parvum (Formerly Eperythrozoon parvum), a Diminutive Hemoplasma of the Pig.</title>
        <authorList>
            <person name="do Nascimento N.C."/>
            <person name="Dos Santos A.P."/>
            <person name="Chu Y."/>
            <person name="Guimaraes A.M."/>
            <person name="Pagliaro A."/>
            <person name="Messick J.B."/>
        </authorList>
    </citation>
    <scope>NUCLEOTIDE SEQUENCE [LARGE SCALE GENOMIC DNA]</scope>
    <source>
        <strain evidence="2 3">Indiana</strain>
    </source>
</reference>
<keyword evidence="1" id="KW-1133">Transmembrane helix</keyword>
<name>U5NGC2_9MOLU</name>
<dbReference type="STRING" id="1403316.PRV_02580"/>
<keyword evidence="1" id="KW-0472">Membrane</keyword>
<evidence type="ECO:0000256" key="1">
    <source>
        <dbReference type="SAM" id="Phobius"/>
    </source>
</evidence>
<evidence type="ECO:0000313" key="3">
    <source>
        <dbReference type="Proteomes" id="UP000017119"/>
    </source>
</evidence>
<accession>U5NGC2</accession>
<sequence>MTQLETWFKNFFITPYIPRWGNKEEIEIKRLSLWTIKFLEISWYFSIVSFFIWLIGFSSIHLTQHMKSTTIIEKIFFFVSPTVWDKYFLTQGGGFFDSLRRSEHWGETIFIYSGVALVILFIATLILSLLNIAVATKEGLKELKFICYSLCFPMLGGIFAFFLLFHFLMLNRNKEIFKAFGKVPLINTFLNFYLNFFINRRKNNLKKASFVNINFLNSSKKIKVA</sequence>
<feature type="transmembrane region" description="Helical" evidence="1">
    <location>
        <begin position="71"/>
        <end position="89"/>
    </location>
</feature>
<gene>
    <name evidence="2" type="ORF">PRV_02580</name>
</gene>
<feature type="transmembrane region" description="Helical" evidence="1">
    <location>
        <begin position="179"/>
        <end position="198"/>
    </location>
</feature>
<keyword evidence="1" id="KW-0812">Transmembrane</keyword>
<dbReference type="KEGG" id="mpv:PRV_02580"/>